<reference evidence="1 2" key="1">
    <citation type="submission" date="2014-04" db="EMBL/GenBank/DDBJ databases">
        <authorList>
            <consortium name="DOE Joint Genome Institute"/>
            <person name="Kuo A."/>
            <person name="Kohler A."/>
            <person name="Nagy L.G."/>
            <person name="Floudas D."/>
            <person name="Copeland A."/>
            <person name="Barry K.W."/>
            <person name="Cichocki N."/>
            <person name="Veneault-Fourrey C."/>
            <person name="LaButti K."/>
            <person name="Lindquist E.A."/>
            <person name="Lipzen A."/>
            <person name="Lundell T."/>
            <person name="Morin E."/>
            <person name="Murat C."/>
            <person name="Sun H."/>
            <person name="Tunlid A."/>
            <person name="Henrissat B."/>
            <person name="Grigoriev I.V."/>
            <person name="Hibbett D.S."/>
            <person name="Martin F."/>
            <person name="Nordberg H.P."/>
            <person name="Cantor M.N."/>
            <person name="Hua S.X."/>
        </authorList>
    </citation>
    <scope>NUCLEOTIDE SEQUENCE [LARGE SCALE GENOMIC DNA]</scope>
    <source>
        <strain evidence="1 2">LaAM-08-1</strain>
    </source>
</reference>
<organism evidence="1 2">
    <name type="scientific">Laccaria amethystina LaAM-08-1</name>
    <dbReference type="NCBI Taxonomy" id="1095629"/>
    <lineage>
        <taxon>Eukaryota</taxon>
        <taxon>Fungi</taxon>
        <taxon>Dikarya</taxon>
        <taxon>Basidiomycota</taxon>
        <taxon>Agaricomycotina</taxon>
        <taxon>Agaricomycetes</taxon>
        <taxon>Agaricomycetidae</taxon>
        <taxon>Agaricales</taxon>
        <taxon>Agaricineae</taxon>
        <taxon>Hydnangiaceae</taxon>
        <taxon>Laccaria</taxon>
    </lineage>
</organism>
<dbReference type="Proteomes" id="UP000054477">
    <property type="component" value="Unassembled WGS sequence"/>
</dbReference>
<gene>
    <name evidence="1" type="ORF">K443DRAFT_113700</name>
</gene>
<name>A0A0C9WNX5_9AGAR</name>
<sequence>MFPLCAVQLLSPGHSLLPEMETKSQAHLRRPSTRCRESEIQRQRIIVRALTFIARMSECIGSE</sequence>
<keyword evidence="2" id="KW-1185">Reference proteome</keyword>
<evidence type="ECO:0000313" key="1">
    <source>
        <dbReference type="EMBL" id="KIJ92365.1"/>
    </source>
</evidence>
<evidence type="ECO:0000313" key="2">
    <source>
        <dbReference type="Proteomes" id="UP000054477"/>
    </source>
</evidence>
<protein>
    <submittedName>
        <fullName evidence="1">Uncharacterized protein</fullName>
    </submittedName>
</protein>
<dbReference type="OrthoDB" id="10635937at2759"/>
<dbReference type="AlphaFoldDB" id="A0A0C9WNX5"/>
<accession>A0A0C9WNX5</accession>
<reference evidence="2" key="2">
    <citation type="submission" date="2015-01" db="EMBL/GenBank/DDBJ databases">
        <title>Evolutionary Origins and Diversification of the Mycorrhizal Mutualists.</title>
        <authorList>
            <consortium name="DOE Joint Genome Institute"/>
            <consortium name="Mycorrhizal Genomics Consortium"/>
            <person name="Kohler A."/>
            <person name="Kuo A."/>
            <person name="Nagy L.G."/>
            <person name="Floudas D."/>
            <person name="Copeland A."/>
            <person name="Barry K.W."/>
            <person name="Cichocki N."/>
            <person name="Veneault-Fourrey C."/>
            <person name="LaButti K."/>
            <person name="Lindquist E.A."/>
            <person name="Lipzen A."/>
            <person name="Lundell T."/>
            <person name="Morin E."/>
            <person name="Murat C."/>
            <person name="Riley R."/>
            <person name="Ohm R."/>
            <person name="Sun H."/>
            <person name="Tunlid A."/>
            <person name="Henrissat B."/>
            <person name="Grigoriev I.V."/>
            <person name="Hibbett D.S."/>
            <person name="Martin F."/>
        </authorList>
    </citation>
    <scope>NUCLEOTIDE SEQUENCE [LARGE SCALE GENOMIC DNA]</scope>
    <source>
        <strain evidence="2">LaAM-08-1</strain>
    </source>
</reference>
<proteinExistence type="predicted"/>
<dbReference type="EMBL" id="KN838915">
    <property type="protein sequence ID" value="KIJ92365.1"/>
    <property type="molecule type" value="Genomic_DNA"/>
</dbReference>
<dbReference type="HOGENOM" id="CLU_2886157_0_0_1"/>